<protein>
    <submittedName>
        <fullName evidence="1">Uncharacterized protein</fullName>
    </submittedName>
</protein>
<sequence>MDSQPGLCELRINSLTACLWGDVVYQTKSIPVVQRAVVSYTVRMPTVIEMRKILDSVNATTGKLQKNFNMSRAQGRWTAASVFCTRARNIMTNSKAADYGGWDERMMRAGYASLPPSRFLAPASPLPLPPRPARPTGTCLCLVKPVIFQAPRHEAVRLPAFEFLIR</sequence>
<dbReference type="EMBL" id="OB661929">
    <property type="protein sequence ID" value="CAD7229194.1"/>
    <property type="molecule type" value="Genomic_DNA"/>
</dbReference>
<dbReference type="AlphaFoldDB" id="A0A7R8WCN4"/>
<evidence type="ECO:0000313" key="1">
    <source>
        <dbReference type="EMBL" id="CAD7229194.1"/>
    </source>
</evidence>
<gene>
    <name evidence="1" type="ORF">CTOB1V02_LOCUS7067</name>
</gene>
<organism evidence="1">
    <name type="scientific">Cyprideis torosa</name>
    <dbReference type="NCBI Taxonomy" id="163714"/>
    <lineage>
        <taxon>Eukaryota</taxon>
        <taxon>Metazoa</taxon>
        <taxon>Ecdysozoa</taxon>
        <taxon>Arthropoda</taxon>
        <taxon>Crustacea</taxon>
        <taxon>Oligostraca</taxon>
        <taxon>Ostracoda</taxon>
        <taxon>Podocopa</taxon>
        <taxon>Podocopida</taxon>
        <taxon>Cytherocopina</taxon>
        <taxon>Cytheroidea</taxon>
        <taxon>Cytherideidae</taxon>
        <taxon>Cyprideis</taxon>
    </lineage>
</organism>
<name>A0A7R8WCN4_9CRUS</name>
<reference evidence="1" key="1">
    <citation type="submission" date="2020-11" db="EMBL/GenBank/DDBJ databases">
        <authorList>
            <person name="Tran Van P."/>
        </authorList>
    </citation>
    <scope>NUCLEOTIDE SEQUENCE</scope>
</reference>
<accession>A0A7R8WCN4</accession>
<proteinExistence type="predicted"/>